<dbReference type="EMBL" id="JBDFQZ010000007">
    <property type="protein sequence ID" value="KAK9706827.1"/>
    <property type="molecule type" value="Genomic_DNA"/>
</dbReference>
<gene>
    <name evidence="3" type="ORF">RND81_07G154300</name>
</gene>
<feature type="chain" id="PRO_5044013455" evidence="2">
    <location>
        <begin position="18"/>
        <end position="92"/>
    </location>
</feature>
<evidence type="ECO:0000313" key="4">
    <source>
        <dbReference type="Proteomes" id="UP001443914"/>
    </source>
</evidence>
<sequence length="92" mass="10917">MLLRINWLVVNIMLVWGLRVMAQTESEYMIYKDPQQLVVARVKDLLSRMTLEEKIGQMTQIDRTMALANIMKTYSIGDVSQFQFFFFCWLCL</sequence>
<dbReference type="GO" id="GO:0008422">
    <property type="term" value="F:beta-glucosidase activity"/>
    <property type="evidence" value="ECO:0007669"/>
    <property type="project" value="TreeGrafter"/>
</dbReference>
<dbReference type="InterPro" id="IPR017853">
    <property type="entry name" value="GH"/>
</dbReference>
<dbReference type="Gene3D" id="3.20.20.300">
    <property type="entry name" value="Glycoside hydrolase, family 3, N-terminal domain"/>
    <property type="match status" value="1"/>
</dbReference>
<dbReference type="PANTHER" id="PTHR30620">
    <property type="entry name" value="PERIPLASMIC BETA-GLUCOSIDASE-RELATED"/>
    <property type="match status" value="1"/>
</dbReference>
<keyword evidence="4" id="KW-1185">Reference proteome</keyword>
<keyword evidence="2" id="KW-0732">Signal</keyword>
<name>A0AAW1JQP9_SAPOF</name>
<organism evidence="3 4">
    <name type="scientific">Saponaria officinalis</name>
    <name type="common">Common soapwort</name>
    <name type="synonym">Lychnis saponaria</name>
    <dbReference type="NCBI Taxonomy" id="3572"/>
    <lineage>
        <taxon>Eukaryota</taxon>
        <taxon>Viridiplantae</taxon>
        <taxon>Streptophyta</taxon>
        <taxon>Embryophyta</taxon>
        <taxon>Tracheophyta</taxon>
        <taxon>Spermatophyta</taxon>
        <taxon>Magnoliopsida</taxon>
        <taxon>eudicotyledons</taxon>
        <taxon>Gunneridae</taxon>
        <taxon>Pentapetalae</taxon>
        <taxon>Caryophyllales</taxon>
        <taxon>Caryophyllaceae</taxon>
        <taxon>Caryophylleae</taxon>
        <taxon>Saponaria</taxon>
    </lineage>
</organism>
<dbReference type="GO" id="GO:0009251">
    <property type="term" value="P:glucan catabolic process"/>
    <property type="evidence" value="ECO:0007669"/>
    <property type="project" value="TreeGrafter"/>
</dbReference>
<evidence type="ECO:0000256" key="2">
    <source>
        <dbReference type="SAM" id="SignalP"/>
    </source>
</evidence>
<dbReference type="SUPFAM" id="SSF51445">
    <property type="entry name" value="(Trans)glycosidases"/>
    <property type="match status" value="1"/>
</dbReference>
<protein>
    <submittedName>
        <fullName evidence="3">Uncharacterized protein</fullName>
    </submittedName>
</protein>
<dbReference type="Proteomes" id="UP001443914">
    <property type="component" value="Unassembled WGS sequence"/>
</dbReference>
<evidence type="ECO:0000256" key="1">
    <source>
        <dbReference type="ARBA" id="ARBA00022801"/>
    </source>
</evidence>
<comment type="caution">
    <text evidence="3">The sequence shown here is derived from an EMBL/GenBank/DDBJ whole genome shotgun (WGS) entry which is preliminary data.</text>
</comment>
<dbReference type="AlphaFoldDB" id="A0AAW1JQP9"/>
<dbReference type="InterPro" id="IPR036962">
    <property type="entry name" value="Glyco_hydro_3_N_sf"/>
</dbReference>
<evidence type="ECO:0000313" key="3">
    <source>
        <dbReference type="EMBL" id="KAK9706827.1"/>
    </source>
</evidence>
<proteinExistence type="predicted"/>
<keyword evidence="1" id="KW-0378">Hydrolase</keyword>
<reference evidence="3" key="1">
    <citation type="submission" date="2024-03" db="EMBL/GenBank/DDBJ databases">
        <title>WGS assembly of Saponaria officinalis var. Norfolk2.</title>
        <authorList>
            <person name="Jenkins J."/>
            <person name="Shu S."/>
            <person name="Grimwood J."/>
            <person name="Barry K."/>
            <person name="Goodstein D."/>
            <person name="Schmutz J."/>
            <person name="Leebens-Mack J."/>
            <person name="Osbourn A."/>
        </authorList>
    </citation>
    <scope>NUCLEOTIDE SEQUENCE [LARGE SCALE GENOMIC DNA]</scope>
    <source>
        <strain evidence="3">JIC</strain>
    </source>
</reference>
<dbReference type="PANTHER" id="PTHR30620:SF35">
    <property type="entry name" value="GLYCOSYL HYDROLASE FAMILY PROTEIN"/>
    <property type="match status" value="1"/>
</dbReference>
<feature type="signal peptide" evidence="2">
    <location>
        <begin position="1"/>
        <end position="17"/>
    </location>
</feature>
<accession>A0AAW1JQP9</accession>
<dbReference type="InterPro" id="IPR051915">
    <property type="entry name" value="Cellulose_Degrad_GH3"/>
</dbReference>